<dbReference type="InterPro" id="IPR033490">
    <property type="entry name" value="LRP130"/>
</dbReference>
<sequence>MSKKGKKGKKLPVLIDGVDTSAMTRDQLEAFSLRLKAEMDREREERNYFQLERDKIRTFWEITRQQLEEAKFELQQKDKEIEATQDLADIDTKHIMQQMKHLQFENHSKLGEVRAEAMTQLKVAQEHHLLQELELQTDKRQLRRIVRERIEMSDMQHRQLEAHYNQQLLEQRLQFESERKDNDRLHDEKMREQRNKLELFFNAQMFEVEERKNQQIKDLQDHHDLAFNDMKNYYNDITLNNLALIGSMKEQIEQLRRQADRSDRIAAEATTESRRLKEPLEHAKTHLKELQRKLEFYERDKLQLARLKKSNTILEKKVKSLMWESETLLLRNDALVSERANLKARFNEVIVELQQKTGLKNVLLERKIAALLREDEKRSIIMRRTIAACAPDFPGKLEAVEKTVSDVVDTKNQTIIDLRYELSKAWKAHDDLLETYECKLKQYGIPTDELGFEPIRERANKQLYICGPAGIVTENKLFCRRACSLVLQRFVFVKQFCVSSALAIAMLRTHLFQNVRLRFQLRRVAVGAAIAPSTARGCLHYAMPMISRTTMPALLPLANSYTTAATTPVARPASSNKKRVAKANDRGNIIASLDDLWTQLEQHYQQHNVLRQEHCERLLALLEGPPMPVQNTLTAEQLHFLLGACVPELLPVLSSRERGDLFRRLWAQLLKVEQPSMAHYHTQLQMLHENQLPLADHRALLAEIAAYNGAADASLYSALLDVAGASGNLRQATELLSDMRERNFPLSKRNFHALLMGHARSGDLPGVETVLSSMRAAGITPSASTQALCFVAYVENDELPRARDLLRQHAGGFNAPQLMQMLRAVLAEQQVDVQLMQQLVAQLPADYVNDIDVPPAINSLCIQMLYRDQAALMIQLVGMLPAPKFNEKQNIDGYAAYLLQELFRAHTPLEQMLQFALQLRQRGQNPRALEVLTELALRRQPSIALSCLEALNAAGEPLRPHYFWPLLLQQHKREGESGVLRVLGDMQRLGVECDEPTLRQYVLANLNQTLQQPVQALQQLDAVGVRPSQALVHVLSQLLQHLELQPALDLLQRYPTRLQLTTLLQPLATLAVHMRATKRFEAFAQLIQTLQQRSLQRQDDFVGALLLQMCGPQTRLRQEPASLLRFLHEMQRLQLHISPAAAESLLSLGSNSDVDTRQSLAKTLQKMRNAELKLPADTVLAVGGFIKHPRDMSREELECHLIELEAKQLNTRGVLRRLLQLSVRDGHLERALELQAKCDALRVQTSAGMLAAIFDLHIKLKNLPRAQQSLQRLQTTYPGFLLDEHKLIDYAALLVEKGQLEEAKELLQQRAAQHKVNGGDYVIKNVWQLLTNVAKMAAKDSASGSASTSPTLEMFNFLRKLGYCQTHNALLGPVLREWLYRGDMDGAVAEFQRLATRHNHTPLQFELLSLLVKLSNGDETELARFPGMTKESAQQHLVTVTSTVSRVHGAANMNSALLLALAESGTETQLRRLVINPEFRLNHDLLLKNCEHLGQEGAVRTLLRLARGVRGLQRTIDEQRIYDMLLSQFTKTNNYEGALDLYERLEADDELKVSQEFIRNLVKLLQLNNIEIPSSIAMRAQIR</sequence>
<dbReference type="GO" id="GO:0003730">
    <property type="term" value="F:mRNA 3'-UTR binding"/>
    <property type="evidence" value="ECO:0007669"/>
    <property type="project" value="TreeGrafter"/>
</dbReference>
<dbReference type="PROSITE" id="PS51375">
    <property type="entry name" value="PPR"/>
    <property type="match status" value="1"/>
</dbReference>
<evidence type="ECO:0000259" key="3">
    <source>
        <dbReference type="Pfam" id="PF13851"/>
    </source>
</evidence>
<keyword evidence="2" id="KW-0175">Coiled coil</keyword>
<dbReference type="EMBL" id="CH933810">
    <property type="protein sequence ID" value="KRF94009.1"/>
    <property type="molecule type" value="Genomic_DNA"/>
</dbReference>
<dbReference type="PANTHER" id="PTHR46669">
    <property type="entry name" value="LEUCINE-RICH PPR MOTIF-CONTAINING PROTEIN, MITOCHONDRIAL"/>
    <property type="match status" value="1"/>
</dbReference>
<gene>
    <name evidence="4" type="primary">Dmoj\GI14903</name>
    <name evidence="4" type="ORF">Dmoj_GI14903</name>
</gene>
<keyword evidence="5" id="KW-1185">Reference proteome</keyword>
<feature type="domain" description="Growth arrest-specific protein 8" evidence="3">
    <location>
        <begin position="219"/>
        <end position="418"/>
    </location>
</feature>
<feature type="coiled-coil region" evidence="2">
    <location>
        <begin position="245"/>
        <end position="317"/>
    </location>
</feature>
<dbReference type="Proteomes" id="UP000009192">
    <property type="component" value="Unassembled WGS sequence"/>
</dbReference>
<reference evidence="4 5" key="1">
    <citation type="journal article" date="2007" name="Nature">
        <title>Evolution of genes and genomes on the Drosophila phylogeny.</title>
        <authorList>
            <consortium name="Drosophila 12 Genomes Consortium"/>
            <person name="Clark A.G."/>
            <person name="Eisen M.B."/>
            <person name="Smith D.R."/>
            <person name="Bergman C.M."/>
            <person name="Oliver B."/>
            <person name="Markow T.A."/>
            <person name="Kaufman T.C."/>
            <person name="Kellis M."/>
            <person name="Gelbart W."/>
            <person name="Iyer V.N."/>
            <person name="Pollard D.A."/>
            <person name="Sackton T.B."/>
            <person name="Larracuente A.M."/>
            <person name="Singh N.D."/>
            <person name="Abad J.P."/>
            <person name="Abt D.N."/>
            <person name="Adryan B."/>
            <person name="Aguade M."/>
            <person name="Akashi H."/>
            <person name="Anderson W.W."/>
            <person name="Aquadro C.F."/>
            <person name="Ardell D.H."/>
            <person name="Arguello R."/>
            <person name="Artieri C.G."/>
            <person name="Barbash D.A."/>
            <person name="Barker D."/>
            <person name="Barsanti P."/>
            <person name="Batterham P."/>
            <person name="Batzoglou S."/>
            <person name="Begun D."/>
            <person name="Bhutkar A."/>
            <person name="Blanco E."/>
            <person name="Bosak S.A."/>
            <person name="Bradley R.K."/>
            <person name="Brand A.D."/>
            <person name="Brent M.R."/>
            <person name="Brooks A.N."/>
            <person name="Brown R.H."/>
            <person name="Butlin R.K."/>
            <person name="Caggese C."/>
            <person name="Calvi B.R."/>
            <person name="Bernardo de Carvalho A."/>
            <person name="Caspi A."/>
            <person name="Castrezana S."/>
            <person name="Celniker S.E."/>
            <person name="Chang J.L."/>
            <person name="Chapple C."/>
            <person name="Chatterji S."/>
            <person name="Chinwalla A."/>
            <person name="Civetta A."/>
            <person name="Clifton S.W."/>
            <person name="Comeron J.M."/>
            <person name="Costello J.C."/>
            <person name="Coyne J.A."/>
            <person name="Daub J."/>
            <person name="David R.G."/>
            <person name="Delcher A.L."/>
            <person name="Delehaunty K."/>
            <person name="Do C.B."/>
            <person name="Ebling H."/>
            <person name="Edwards K."/>
            <person name="Eickbush T."/>
            <person name="Evans J.D."/>
            <person name="Filipski A."/>
            <person name="Findeiss S."/>
            <person name="Freyhult E."/>
            <person name="Fulton L."/>
            <person name="Fulton R."/>
            <person name="Garcia A.C."/>
            <person name="Gardiner A."/>
            <person name="Garfield D.A."/>
            <person name="Garvin B.E."/>
            <person name="Gibson G."/>
            <person name="Gilbert D."/>
            <person name="Gnerre S."/>
            <person name="Godfrey J."/>
            <person name="Good R."/>
            <person name="Gotea V."/>
            <person name="Gravely B."/>
            <person name="Greenberg A.J."/>
            <person name="Griffiths-Jones S."/>
            <person name="Gross S."/>
            <person name="Guigo R."/>
            <person name="Gustafson E.A."/>
            <person name="Haerty W."/>
            <person name="Hahn M.W."/>
            <person name="Halligan D.L."/>
            <person name="Halpern A.L."/>
            <person name="Halter G.M."/>
            <person name="Han M.V."/>
            <person name="Heger A."/>
            <person name="Hillier L."/>
            <person name="Hinrichs A.S."/>
            <person name="Holmes I."/>
            <person name="Hoskins R.A."/>
            <person name="Hubisz M.J."/>
            <person name="Hultmark D."/>
            <person name="Huntley M.A."/>
            <person name="Jaffe D.B."/>
            <person name="Jagadeeshan S."/>
            <person name="Jeck W.R."/>
            <person name="Johnson J."/>
            <person name="Jones C.D."/>
            <person name="Jordan W.C."/>
            <person name="Karpen G.H."/>
            <person name="Kataoka E."/>
            <person name="Keightley P.D."/>
            <person name="Kheradpour P."/>
            <person name="Kirkness E.F."/>
            <person name="Koerich L.B."/>
            <person name="Kristiansen K."/>
            <person name="Kudrna D."/>
            <person name="Kulathinal R.J."/>
            <person name="Kumar S."/>
            <person name="Kwok R."/>
            <person name="Lander E."/>
            <person name="Langley C.H."/>
            <person name="Lapoint R."/>
            <person name="Lazzaro B.P."/>
            <person name="Lee S.J."/>
            <person name="Levesque L."/>
            <person name="Li R."/>
            <person name="Lin C.F."/>
            <person name="Lin M.F."/>
            <person name="Lindblad-Toh K."/>
            <person name="Llopart A."/>
            <person name="Long M."/>
            <person name="Low L."/>
            <person name="Lozovsky E."/>
            <person name="Lu J."/>
            <person name="Luo M."/>
            <person name="Machado C.A."/>
            <person name="Makalowski W."/>
            <person name="Marzo M."/>
            <person name="Matsuda M."/>
            <person name="Matzkin L."/>
            <person name="McAllister B."/>
            <person name="McBride C.S."/>
            <person name="McKernan B."/>
            <person name="McKernan K."/>
            <person name="Mendez-Lago M."/>
            <person name="Minx P."/>
            <person name="Mollenhauer M.U."/>
            <person name="Montooth K."/>
            <person name="Mount S.M."/>
            <person name="Mu X."/>
            <person name="Myers E."/>
            <person name="Negre B."/>
            <person name="Newfeld S."/>
            <person name="Nielsen R."/>
            <person name="Noor M.A."/>
            <person name="O'Grady P."/>
            <person name="Pachter L."/>
            <person name="Papaceit M."/>
            <person name="Parisi M.J."/>
            <person name="Parisi M."/>
            <person name="Parts L."/>
            <person name="Pedersen J.S."/>
            <person name="Pesole G."/>
            <person name="Phillippy A.M."/>
            <person name="Ponting C.P."/>
            <person name="Pop M."/>
            <person name="Porcelli D."/>
            <person name="Powell J.R."/>
            <person name="Prohaska S."/>
            <person name="Pruitt K."/>
            <person name="Puig M."/>
            <person name="Quesneville H."/>
            <person name="Ram K.R."/>
            <person name="Rand D."/>
            <person name="Rasmussen M.D."/>
            <person name="Reed L.K."/>
            <person name="Reenan R."/>
            <person name="Reily A."/>
            <person name="Remington K.A."/>
            <person name="Rieger T.T."/>
            <person name="Ritchie M.G."/>
            <person name="Robin C."/>
            <person name="Rogers Y.H."/>
            <person name="Rohde C."/>
            <person name="Rozas J."/>
            <person name="Rubenfield M.J."/>
            <person name="Ruiz A."/>
            <person name="Russo S."/>
            <person name="Salzberg S.L."/>
            <person name="Sanchez-Gracia A."/>
            <person name="Saranga D.J."/>
            <person name="Sato H."/>
            <person name="Schaeffer S.W."/>
            <person name="Schatz M.C."/>
            <person name="Schlenke T."/>
            <person name="Schwartz R."/>
            <person name="Segarra C."/>
            <person name="Singh R.S."/>
            <person name="Sirot L."/>
            <person name="Sirota M."/>
            <person name="Sisneros N.B."/>
            <person name="Smith C.D."/>
            <person name="Smith T.F."/>
            <person name="Spieth J."/>
            <person name="Stage D.E."/>
            <person name="Stark A."/>
            <person name="Stephan W."/>
            <person name="Strausberg R.L."/>
            <person name="Strempel S."/>
            <person name="Sturgill D."/>
            <person name="Sutton G."/>
            <person name="Sutton G.G."/>
            <person name="Tao W."/>
            <person name="Teichmann S."/>
            <person name="Tobari Y.N."/>
            <person name="Tomimura Y."/>
            <person name="Tsolas J.M."/>
            <person name="Valente V.L."/>
            <person name="Venter E."/>
            <person name="Venter J.C."/>
            <person name="Vicario S."/>
            <person name="Vieira F.G."/>
            <person name="Vilella A.J."/>
            <person name="Villasante A."/>
            <person name="Walenz B."/>
            <person name="Wang J."/>
            <person name="Wasserman M."/>
            <person name="Watts T."/>
            <person name="Wilson D."/>
            <person name="Wilson R.K."/>
            <person name="Wing R.A."/>
            <person name="Wolfner M.F."/>
            <person name="Wong A."/>
            <person name="Wong G.K."/>
            <person name="Wu C.I."/>
            <person name="Wu G."/>
            <person name="Yamamoto D."/>
            <person name="Yang H.P."/>
            <person name="Yang S.P."/>
            <person name="Yorke J.A."/>
            <person name="Yoshida K."/>
            <person name="Zdobnov E."/>
            <person name="Zhang P."/>
            <person name="Zhang Y."/>
            <person name="Zimin A.V."/>
            <person name="Baldwin J."/>
            <person name="Abdouelleil A."/>
            <person name="Abdulkadir J."/>
            <person name="Abebe A."/>
            <person name="Abera B."/>
            <person name="Abreu J."/>
            <person name="Acer S.C."/>
            <person name="Aftuck L."/>
            <person name="Alexander A."/>
            <person name="An P."/>
            <person name="Anderson E."/>
            <person name="Anderson S."/>
            <person name="Arachi H."/>
            <person name="Azer M."/>
            <person name="Bachantsang P."/>
            <person name="Barry A."/>
            <person name="Bayul T."/>
            <person name="Berlin A."/>
            <person name="Bessette D."/>
            <person name="Bloom T."/>
            <person name="Blye J."/>
            <person name="Boguslavskiy L."/>
            <person name="Bonnet C."/>
            <person name="Boukhgalter B."/>
            <person name="Bourzgui I."/>
            <person name="Brown A."/>
            <person name="Cahill P."/>
            <person name="Channer S."/>
            <person name="Cheshatsang Y."/>
            <person name="Chuda L."/>
            <person name="Citroen M."/>
            <person name="Collymore A."/>
            <person name="Cooke P."/>
            <person name="Costello M."/>
            <person name="D'Aco K."/>
            <person name="Daza R."/>
            <person name="De Haan G."/>
            <person name="DeGray S."/>
            <person name="DeMaso C."/>
            <person name="Dhargay N."/>
            <person name="Dooley K."/>
            <person name="Dooley E."/>
            <person name="Doricent M."/>
            <person name="Dorje P."/>
            <person name="Dorjee K."/>
            <person name="Dupes A."/>
            <person name="Elong R."/>
            <person name="Falk J."/>
            <person name="Farina A."/>
            <person name="Faro S."/>
            <person name="Ferguson D."/>
            <person name="Fisher S."/>
            <person name="Foley C.D."/>
            <person name="Franke A."/>
            <person name="Friedrich D."/>
            <person name="Gadbois L."/>
            <person name="Gearin G."/>
            <person name="Gearin C.R."/>
            <person name="Giannoukos G."/>
            <person name="Goode T."/>
            <person name="Graham J."/>
            <person name="Grandbois E."/>
            <person name="Grewal S."/>
            <person name="Gyaltsen K."/>
            <person name="Hafez N."/>
            <person name="Hagos B."/>
            <person name="Hall J."/>
            <person name="Henson C."/>
            <person name="Hollinger A."/>
            <person name="Honan T."/>
            <person name="Huard M.D."/>
            <person name="Hughes L."/>
            <person name="Hurhula B."/>
            <person name="Husby M.E."/>
            <person name="Kamat A."/>
            <person name="Kanga B."/>
            <person name="Kashin S."/>
            <person name="Khazanovich D."/>
            <person name="Kisner P."/>
            <person name="Lance K."/>
            <person name="Lara M."/>
            <person name="Lee W."/>
            <person name="Lennon N."/>
            <person name="Letendre F."/>
            <person name="LeVine R."/>
            <person name="Lipovsky A."/>
            <person name="Liu X."/>
            <person name="Liu J."/>
            <person name="Liu S."/>
            <person name="Lokyitsang T."/>
            <person name="Lokyitsang Y."/>
            <person name="Lubonja R."/>
            <person name="Lui A."/>
            <person name="MacDonald P."/>
            <person name="Magnisalis V."/>
            <person name="Maru K."/>
            <person name="Matthews C."/>
            <person name="McCusker W."/>
            <person name="McDonough S."/>
            <person name="Mehta T."/>
            <person name="Meldrim J."/>
            <person name="Meneus L."/>
            <person name="Mihai O."/>
            <person name="Mihalev A."/>
            <person name="Mihova T."/>
            <person name="Mittelman R."/>
            <person name="Mlenga V."/>
            <person name="Montmayeur A."/>
            <person name="Mulrain L."/>
            <person name="Navidi A."/>
            <person name="Naylor J."/>
            <person name="Negash T."/>
            <person name="Nguyen T."/>
            <person name="Nguyen N."/>
            <person name="Nicol R."/>
            <person name="Norbu C."/>
            <person name="Norbu N."/>
            <person name="Novod N."/>
            <person name="O'Neill B."/>
            <person name="Osman S."/>
            <person name="Markiewicz E."/>
            <person name="Oyono O.L."/>
            <person name="Patti C."/>
            <person name="Phunkhang P."/>
            <person name="Pierre F."/>
            <person name="Priest M."/>
            <person name="Raghuraman S."/>
            <person name="Rege F."/>
            <person name="Reyes R."/>
            <person name="Rise C."/>
            <person name="Rogov P."/>
            <person name="Ross K."/>
            <person name="Ryan E."/>
            <person name="Settipalli S."/>
            <person name="Shea T."/>
            <person name="Sherpa N."/>
            <person name="Shi L."/>
            <person name="Shih D."/>
            <person name="Sparrow T."/>
            <person name="Spaulding J."/>
            <person name="Stalker J."/>
            <person name="Stange-Thomann N."/>
            <person name="Stavropoulos S."/>
            <person name="Stone C."/>
            <person name="Strader C."/>
            <person name="Tesfaye S."/>
            <person name="Thomson T."/>
            <person name="Thoulutsang Y."/>
            <person name="Thoulutsang D."/>
            <person name="Topham K."/>
            <person name="Topping I."/>
            <person name="Tsamla T."/>
            <person name="Vassiliev H."/>
            <person name="Vo A."/>
            <person name="Wangchuk T."/>
            <person name="Wangdi T."/>
            <person name="Weiand M."/>
            <person name="Wilkinson J."/>
            <person name="Wilson A."/>
            <person name="Yadav S."/>
            <person name="Young G."/>
            <person name="Yu Q."/>
            <person name="Zembek L."/>
            <person name="Zhong D."/>
            <person name="Zimmer A."/>
            <person name="Zwirko Z."/>
            <person name="Jaffe D.B."/>
            <person name="Alvarez P."/>
            <person name="Brockman W."/>
            <person name="Butler J."/>
            <person name="Chin C."/>
            <person name="Gnerre S."/>
            <person name="Grabherr M."/>
            <person name="Kleber M."/>
            <person name="Mauceli E."/>
            <person name="MacCallum I."/>
        </authorList>
    </citation>
    <scope>NUCLEOTIDE SEQUENCE [LARGE SCALE GENOMIC DNA]</scope>
    <source>
        <strain evidence="5">Tucson 15081-1352.22</strain>
    </source>
</reference>
<dbReference type="OrthoDB" id="767661at2759"/>
<evidence type="ECO:0000256" key="2">
    <source>
        <dbReference type="SAM" id="Coils"/>
    </source>
</evidence>
<dbReference type="Pfam" id="PF13851">
    <property type="entry name" value="GAS"/>
    <property type="match status" value="1"/>
</dbReference>
<dbReference type="Pfam" id="PF01535">
    <property type="entry name" value="PPR"/>
    <property type="match status" value="1"/>
</dbReference>
<proteinExistence type="predicted"/>
<dbReference type="GO" id="GO:0070129">
    <property type="term" value="P:regulation of mitochondrial translation"/>
    <property type="evidence" value="ECO:0007669"/>
    <property type="project" value="TreeGrafter"/>
</dbReference>
<feature type="repeat" description="PPR" evidence="1">
    <location>
        <begin position="712"/>
        <end position="746"/>
    </location>
</feature>
<dbReference type="eggNOG" id="KOG4318">
    <property type="taxonomic scope" value="Eukaryota"/>
</dbReference>
<dbReference type="GO" id="GO:0048870">
    <property type="term" value="P:cell motility"/>
    <property type="evidence" value="ECO:0007669"/>
    <property type="project" value="InterPro"/>
</dbReference>
<dbReference type="InterPro" id="IPR025593">
    <property type="entry name" value="GAS8_dom"/>
</dbReference>
<dbReference type="InParanoid" id="A0A0Q9WYE3"/>
<organism evidence="4 5">
    <name type="scientific">Drosophila mojavensis</name>
    <name type="common">Fruit fly</name>
    <dbReference type="NCBI Taxonomy" id="7230"/>
    <lineage>
        <taxon>Eukaryota</taxon>
        <taxon>Metazoa</taxon>
        <taxon>Ecdysozoa</taxon>
        <taxon>Arthropoda</taxon>
        <taxon>Hexapoda</taxon>
        <taxon>Insecta</taxon>
        <taxon>Pterygota</taxon>
        <taxon>Neoptera</taxon>
        <taxon>Endopterygota</taxon>
        <taxon>Diptera</taxon>
        <taxon>Brachycera</taxon>
        <taxon>Muscomorpha</taxon>
        <taxon>Ephydroidea</taxon>
        <taxon>Drosophilidae</taxon>
        <taxon>Drosophila</taxon>
    </lineage>
</organism>
<feature type="coiled-coil region" evidence="2">
    <location>
        <begin position="25"/>
        <end position="87"/>
    </location>
</feature>
<accession>A0A0Q9WYE3</accession>
<dbReference type="FunCoup" id="A0A0Q9WYE3">
    <property type="interactions" value="226"/>
</dbReference>
<dbReference type="PANTHER" id="PTHR46669:SF2">
    <property type="entry name" value="EG:BACN32G11.3 PROTEIN"/>
    <property type="match status" value="1"/>
</dbReference>
<dbReference type="GO" id="GO:0031514">
    <property type="term" value="C:motile cilium"/>
    <property type="evidence" value="ECO:0007669"/>
    <property type="project" value="InterPro"/>
</dbReference>
<dbReference type="KEGG" id="dmo:Dmoj_GI14903"/>
<dbReference type="InterPro" id="IPR002885">
    <property type="entry name" value="PPR_rpt"/>
</dbReference>
<protein>
    <recommendedName>
        <fullName evidence="3">Growth arrest-specific protein 8 domain-containing protein</fullName>
    </recommendedName>
</protein>
<dbReference type="InterPro" id="IPR011990">
    <property type="entry name" value="TPR-like_helical_dom_sf"/>
</dbReference>
<evidence type="ECO:0000256" key="1">
    <source>
        <dbReference type="PROSITE-ProRule" id="PRU00708"/>
    </source>
</evidence>
<dbReference type="GO" id="GO:0005739">
    <property type="term" value="C:mitochondrion"/>
    <property type="evidence" value="ECO:0007669"/>
    <property type="project" value="TreeGrafter"/>
</dbReference>
<feature type="coiled-coil region" evidence="2">
    <location>
        <begin position="1290"/>
        <end position="1317"/>
    </location>
</feature>
<name>A0A0Q9WYE3_DROMO</name>
<dbReference type="Gene3D" id="1.25.40.10">
    <property type="entry name" value="Tetratricopeptide repeat domain"/>
    <property type="match status" value="1"/>
</dbReference>
<dbReference type="GO" id="GO:0005634">
    <property type="term" value="C:nucleus"/>
    <property type="evidence" value="ECO:0007669"/>
    <property type="project" value="TreeGrafter"/>
</dbReference>
<evidence type="ECO:0000313" key="5">
    <source>
        <dbReference type="Proteomes" id="UP000009192"/>
    </source>
</evidence>
<evidence type="ECO:0000313" key="4">
    <source>
        <dbReference type="EMBL" id="KRF94009.1"/>
    </source>
</evidence>